<protein>
    <recommendedName>
        <fullName evidence="4">T. brucei spp.-specific protein</fullName>
    </recommendedName>
</protein>
<keyword evidence="1" id="KW-1133">Transmembrane helix</keyword>
<evidence type="ECO:0000313" key="2">
    <source>
        <dbReference type="EMBL" id="CAL7952162.1"/>
    </source>
</evidence>
<proteinExistence type="predicted"/>
<name>A0ABP1PIE3_XYLVO</name>
<keyword evidence="1" id="KW-0472">Membrane</keyword>
<feature type="transmembrane region" description="Helical" evidence="1">
    <location>
        <begin position="6"/>
        <end position="25"/>
    </location>
</feature>
<accession>A0ABP1PIE3</accession>
<organism evidence="2 3">
    <name type="scientific">Xylocopa violacea</name>
    <name type="common">Violet carpenter bee</name>
    <name type="synonym">Apis violacea</name>
    <dbReference type="NCBI Taxonomy" id="135666"/>
    <lineage>
        <taxon>Eukaryota</taxon>
        <taxon>Metazoa</taxon>
        <taxon>Ecdysozoa</taxon>
        <taxon>Arthropoda</taxon>
        <taxon>Hexapoda</taxon>
        <taxon>Insecta</taxon>
        <taxon>Pterygota</taxon>
        <taxon>Neoptera</taxon>
        <taxon>Endopterygota</taxon>
        <taxon>Hymenoptera</taxon>
        <taxon>Apocrita</taxon>
        <taxon>Aculeata</taxon>
        <taxon>Apoidea</taxon>
        <taxon>Anthophila</taxon>
        <taxon>Apidae</taxon>
        <taxon>Xylocopa</taxon>
        <taxon>Xylocopa</taxon>
    </lineage>
</organism>
<reference evidence="2 3" key="1">
    <citation type="submission" date="2024-08" db="EMBL/GenBank/DDBJ databases">
        <authorList>
            <person name="Will J Nash"/>
            <person name="Angela Man"/>
            <person name="Seanna McTaggart"/>
            <person name="Kendall Baker"/>
            <person name="Tom Barker"/>
            <person name="Leah Catchpole"/>
            <person name="Alex Durrant"/>
            <person name="Karim Gharbi"/>
            <person name="Naomi Irish"/>
            <person name="Gemy Kaithakottil"/>
            <person name="Debby Ku"/>
            <person name="Aaliyah Providence"/>
            <person name="Felix Shaw"/>
            <person name="David Swarbreck"/>
            <person name="Chris Watkins"/>
            <person name="Ann M. McCartney"/>
            <person name="Giulio Formenti"/>
            <person name="Alice Mouton"/>
            <person name="Noel Vella"/>
            <person name="Bjorn M von Reumont"/>
            <person name="Adriana Vella"/>
            <person name="Wilfried Haerty"/>
        </authorList>
    </citation>
    <scope>NUCLEOTIDE SEQUENCE [LARGE SCALE GENOMIC DNA]</scope>
</reference>
<comment type="caution">
    <text evidence="2">The sequence shown here is derived from an EMBL/GenBank/DDBJ whole genome shotgun (WGS) entry which is preliminary data.</text>
</comment>
<dbReference type="Proteomes" id="UP001642520">
    <property type="component" value="Unassembled WGS sequence"/>
</dbReference>
<evidence type="ECO:0008006" key="4">
    <source>
        <dbReference type="Google" id="ProtNLM"/>
    </source>
</evidence>
<keyword evidence="3" id="KW-1185">Reference proteome</keyword>
<evidence type="ECO:0000313" key="3">
    <source>
        <dbReference type="Proteomes" id="UP001642520"/>
    </source>
</evidence>
<evidence type="ECO:0000256" key="1">
    <source>
        <dbReference type="SAM" id="Phobius"/>
    </source>
</evidence>
<sequence>MCVCSLFIYFFHLFVSISVLLYPLLSPSTIVFLHLRYSFRLTTFGFFLVLFFGFLCSCLFFFLIYCFFFHLSAMVEEVATFHFLIELYIRMSRNYFLAFLSSRIHVCTHTYTQPRATHARHAGSPYTRTRTRQRIFCSAFLRASATVYHVHSILLQKSAEHGSQSECRILYYCFVFVRTKCRVSYSSTICFQCILLLPVMPFSF</sequence>
<feature type="transmembrane region" description="Helical" evidence="1">
    <location>
        <begin position="37"/>
        <end position="62"/>
    </location>
</feature>
<gene>
    <name evidence="2" type="ORF">XYLVIOL_LOCUS10913</name>
</gene>
<keyword evidence="1" id="KW-0812">Transmembrane</keyword>
<dbReference type="EMBL" id="CAXAJV020001301">
    <property type="protein sequence ID" value="CAL7952162.1"/>
    <property type="molecule type" value="Genomic_DNA"/>
</dbReference>